<reference evidence="1" key="1">
    <citation type="journal article" date="2013" name="Nature">
        <title>The genomes of four tapeworm species reveal adaptations to parasitism.</title>
        <authorList>
            <person name="Tsai I.J."/>
            <person name="Zarowiecki M."/>
            <person name="Holroyd N."/>
            <person name="Garciarrubio A."/>
            <person name="Sanchez-Flores A."/>
            <person name="Brooks K.L."/>
            <person name="Tracey A."/>
            <person name="Bobes R.J."/>
            <person name="Fragoso G."/>
            <person name="Sciutto E."/>
            <person name="Aslett M."/>
            <person name="Beasley H."/>
            <person name="Bennett H.M."/>
            <person name="Cai J."/>
            <person name="Camicia F."/>
            <person name="Clark R."/>
            <person name="Cucher M."/>
            <person name="De Silva N."/>
            <person name="Day T.A."/>
            <person name="Deplazes P."/>
            <person name="Estrada K."/>
            <person name="Fernandez C."/>
            <person name="Holland P.W."/>
            <person name="Hou J."/>
            <person name="Hu S."/>
            <person name="Huckvale T."/>
            <person name="Hung S.S."/>
            <person name="Kamenetzky L."/>
            <person name="Keane J.A."/>
            <person name="Kiss F."/>
            <person name="Koziol U."/>
            <person name="Lambert O."/>
            <person name="Liu K."/>
            <person name="Luo X."/>
            <person name="Luo Y."/>
            <person name="Macchiaroli N."/>
            <person name="Nichol S."/>
            <person name="Paps J."/>
            <person name="Parkinson J."/>
            <person name="Pouchkina-Stantcheva N."/>
            <person name="Riddiford N."/>
            <person name="Rosenzvit M."/>
            <person name="Salinas G."/>
            <person name="Wasmuth J.D."/>
            <person name="Zamanian M."/>
            <person name="Zheng Y."/>
            <person name="Cai X."/>
            <person name="Soberon X."/>
            <person name="Olson P.D."/>
            <person name="Laclette J.P."/>
            <person name="Brehm K."/>
            <person name="Berriman M."/>
            <person name="Garciarrubio A."/>
            <person name="Bobes R.J."/>
            <person name="Fragoso G."/>
            <person name="Sanchez-Flores A."/>
            <person name="Estrada K."/>
            <person name="Cevallos M.A."/>
            <person name="Morett E."/>
            <person name="Gonzalez V."/>
            <person name="Portillo T."/>
            <person name="Ochoa-Leyva A."/>
            <person name="Jose M.V."/>
            <person name="Sciutto E."/>
            <person name="Landa A."/>
            <person name="Jimenez L."/>
            <person name="Valdes V."/>
            <person name="Carrero J.C."/>
            <person name="Larralde C."/>
            <person name="Morales-Montor J."/>
            <person name="Limon-Lason J."/>
            <person name="Soberon X."/>
            <person name="Laclette J.P."/>
        </authorList>
    </citation>
    <scope>NUCLEOTIDE SEQUENCE [LARGE SCALE GENOMIC DNA]</scope>
</reference>
<evidence type="ECO:0000313" key="1">
    <source>
        <dbReference type="EMBL" id="CUT98586.1"/>
    </source>
</evidence>
<dbReference type="EMBL" id="LN902841">
    <property type="protein sequence ID" value="CUT98586.1"/>
    <property type="molecule type" value="Genomic_DNA"/>
</dbReference>
<keyword evidence="2" id="KW-1185">Reference proteome</keyword>
<evidence type="ECO:0000313" key="2">
    <source>
        <dbReference type="Proteomes" id="UP000017246"/>
    </source>
</evidence>
<accession>A0A0S4MJA4</accession>
<organism evidence="1 2">
    <name type="scientific">Echinococcus multilocularis</name>
    <name type="common">Fox tapeworm</name>
    <dbReference type="NCBI Taxonomy" id="6211"/>
    <lineage>
        <taxon>Eukaryota</taxon>
        <taxon>Metazoa</taxon>
        <taxon>Spiralia</taxon>
        <taxon>Lophotrochozoa</taxon>
        <taxon>Platyhelminthes</taxon>
        <taxon>Cestoda</taxon>
        <taxon>Eucestoda</taxon>
        <taxon>Cyclophyllidea</taxon>
        <taxon>Taeniidae</taxon>
        <taxon>Echinococcus</taxon>
    </lineage>
</organism>
<dbReference type="Proteomes" id="UP000017246">
    <property type="component" value="Unassembled WGS sequence"/>
</dbReference>
<name>A0A0S4MJA4_ECHMU</name>
<reference evidence="1" key="2">
    <citation type="submission" date="2015-11" db="EMBL/GenBank/DDBJ databases">
        <authorList>
            <person name="Zhang Y."/>
            <person name="Guo Z."/>
        </authorList>
    </citation>
    <scope>NUCLEOTIDE SEQUENCE</scope>
</reference>
<dbReference type="STRING" id="6211.A0A0S4MJA4"/>
<dbReference type="AlphaFoldDB" id="A0A0S4MJA4"/>
<protein>
    <submittedName>
        <fullName evidence="1">Origin recognition complex subunit 3</fullName>
    </submittedName>
</protein>
<dbReference type="OrthoDB" id="10265211at2759"/>
<proteinExistence type="predicted"/>
<sequence>MLGAVNTSNHMAIFSNVKSYPLQKCGRVAIIDCGAETLTADQIFFLVDQHCNSSVLNSASSHAVEHYVLLGPLEEAGKFLSSISDAELLCFVSTYPSLLTFPADMEVDQSTHFVVTRQLLQDSLLRHWLVQLILPSVIKWVLALSGDLHKHPTTDNASSFRMTCLPPDASFVALAVIGQLHVKQTGDMGGSDEMEEEELSLP</sequence>